<evidence type="ECO:0000313" key="2">
    <source>
        <dbReference type="EMBL" id="QPL19434.1"/>
    </source>
</evidence>
<dbReference type="EMBL" id="MW124301">
    <property type="protein sequence ID" value="QPL19434.1"/>
    <property type="molecule type" value="Genomic_DNA"/>
</dbReference>
<evidence type="ECO:0000256" key="1">
    <source>
        <dbReference type="SAM" id="MobiDB-lite"/>
    </source>
</evidence>
<proteinExistence type="predicted"/>
<dbReference type="RefSeq" id="WP_243279919.1">
    <property type="nucleotide sequence ID" value="NZ_JAASVW010000014.1"/>
</dbReference>
<keyword evidence="2" id="KW-0614">Plasmid</keyword>
<gene>
    <name evidence="2" type="ORF">pLIS400496c</name>
</gene>
<organism evidence="2">
    <name type="scientific">Listeria seeligeri</name>
    <dbReference type="NCBI Taxonomy" id="1640"/>
    <lineage>
        <taxon>Bacteria</taxon>
        <taxon>Bacillati</taxon>
        <taxon>Bacillota</taxon>
        <taxon>Bacilli</taxon>
        <taxon>Bacillales</taxon>
        <taxon>Listeriaceae</taxon>
        <taxon>Listeria</taxon>
    </lineage>
</organism>
<geneLocation type="plasmid" evidence="2">
    <name>pLIS4</name>
</geneLocation>
<reference evidence="2" key="2">
    <citation type="submission" date="2020-10" db="EMBL/GenBank/DDBJ databases">
        <authorList>
            <person name="Chmielowska C.A."/>
            <person name="Korsak D."/>
            <person name="Bartosik D."/>
        </authorList>
    </citation>
    <scope>NUCLEOTIDE SEQUENCE</scope>
    <source>
        <strain evidence="2">Sr12</strain>
        <plasmid evidence="2">pLIS4</plasmid>
    </source>
</reference>
<sequence length="270" mass="31160">MNEEIQANIQIIQGVLSPSISSKREHDELVSSSEVQGEEMGSYKPSSGEVATLKDETESFSTSSFNTAQSHHQCSPRKMTLIQLGRTDYREELKQLNLLKNSCNEEDKKIVGSMVSSTEITRSMDPEERKRLPKPKKTTNLVVPSIPHISHKMGKRRQKVRAFVRMGMTLDEFSQLDKVYLRTFQGEFGPAEYVIDRQTEKCQKHQHAHAVEMNGTRRVLLRQLYPYVRNVRTQTNEVIAKRKQIYEPLFILTPFKTVYKSFLHRALDSK</sequence>
<protein>
    <submittedName>
        <fullName evidence="2">Uncharacterized protein</fullName>
    </submittedName>
</protein>
<accession>A0A7T0MAW9</accession>
<reference evidence="2" key="1">
    <citation type="journal article" date="2020" name="Int. J. Mol. Sci.">
        <title>Genetic Carriers and Genomic Distribution of cadA6-A Novel Variant of a Cadmium Resistance Determinant Identified in Listeria spp.</title>
        <authorList>
            <person name="Chmielowska C."/>
            <person name="Korsak D."/>
            <person name="Szmulkowska B."/>
            <person name="Krop A."/>
            <person name="Lipka K."/>
            <person name="Krupinska M."/>
            <person name="Bartosik D."/>
        </authorList>
    </citation>
    <scope>NUCLEOTIDE SEQUENCE</scope>
    <source>
        <strain evidence="2">Sr12</strain>
    </source>
</reference>
<name>A0A7T0MAW9_LISSE</name>
<feature type="region of interest" description="Disordered" evidence="1">
    <location>
        <begin position="22"/>
        <end position="78"/>
    </location>
</feature>
<dbReference type="AlphaFoldDB" id="A0A7T0MAW9"/>